<comment type="caution">
    <text evidence="2">The sequence shown here is derived from an EMBL/GenBank/DDBJ whole genome shotgun (WGS) entry which is preliminary data.</text>
</comment>
<name>A0A5C6G5G4_METRR</name>
<feature type="chain" id="PRO_5022713351" description="Effector 5" evidence="1">
    <location>
        <begin position="18"/>
        <end position="272"/>
    </location>
</feature>
<gene>
    <name evidence="2" type="ORF">ED733_000932</name>
</gene>
<protein>
    <recommendedName>
        <fullName evidence="4">Effector 5</fullName>
    </recommendedName>
</protein>
<reference evidence="3" key="1">
    <citation type="submission" date="2018-12" db="EMBL/GenBank/DDBJ databases">
        <title>The complete genome of Metarhizium rileyi, a key fungal pathogen of Lepidoptera.</title>
        <authorList>
            <person name="Binneck E."/>
            <person name="Lastra C.C.L."/>
            <person name="Sosa-Gomez D.R."/>
        </authorList>
    </citation>
    <scope>NUCLEOTIDE SEQUENCE [LARGE SCALE GENOMIC DNA]</scope>
    <source>
        <strain evidence="3">Cep018-CH2</strain>
    </source>
</reference>
<evidence type="ECO:0008006" key="4">
    <source>
        <dbReference type="Google" id="ProtNLM"/>
    </source>
</evidence>
<sequence>MLFLVSVISILVSRVWSAPAQFDWGLSDNEEPVASNIAIQATLNCGRLVRGLNNADCQYMQKIGFSNQGVNAQSTNGKAWIGNNAPYTFTFINRASKPSPVPVTVVIWVRDGSNDYTSMDMRHRRPTITYSLPRVGDKVTIAMPANVNGAFAALTDHKTTLHFTGQIYNTWGEFSTGKWATVDVSREVNMNGNVMEMKASNGCVSNMNRCVFKCKSGNTCGARGTYLLQNCESGSQPGAGRGNDPFTHDPSGGCGGWGYHGKGHVDVSLGRN</sequence>
<dbReference type="AlphaFoldDB" id="A0A5C6G5G4"/>
<evidence type="ECO:0000313" key="3">
    <source>
        <dbReference type="Proteomes" id="UP000317257"/>
    </source>
</evidence>
<dbReference type="EMBL" id="SBHS01000020">
    <property type="protein sequence ID" value="TWU73125.1"/>
    <property type="molecule type" value="Genomic_DNA"/>
</dbReference>
<proteinExistence type="predicted"/>
<feature type="signal peptide" evidence="1">
    <location>
        <begin position="1"/>
        <end position="17"/>
    </location>
</feature>
<accession>A0A5C6G5G4</accession>
<keyword evidence="1" id="KW-0732">Signal</keyword>
<evidence type="ECO:0000313" key="2">
    <source>
        <dbReference type="EMBL" id="TWU73125.1"/>
    </source>
</evidence>
<evidence type="ECO:0000256" key="1">
    <source>
        <dbReference type="SAM" id="SignalP"/>
    </source>
</evidence>
<dbReference type="Proteomes" id="UP000317257">
    <property type="component" value="Unassembled WGS sequence"/>
</dbReference>
<organism evidence="2 3">
    <name type="scientific">Metarhizium rileyi (strain RCEF 4871)</name>
    <name type="common">Nomuraea rileyi</name>
    <dbReference type="NCBI Taxonomy" id="1649241"/>
    <lineage>
        <taxon>Eukaryota</taxon>
        <taxon>Fungi</taxon>
        <taxon>Dikarya</taxon>
        <taxon>Ascomycota</taxon>
        <taxon>Pezizomycotina</taxon>
        <taxon>Sordariomycetes</taxon>
        <taxon>Hypocreomycetidae</taxon>
        <taxon>Hypocreales</taxon>
        <taxon>Clavicipitaceae</taxon>
        <taxon>Metarhizium</taxon>
    </lineage>
</organism>